<dbReference type="EMBL" id="PFUC01000011">
    <property type="protein sequence ID" value="PJB48768.1"/>
    <property type="molecule type" value="Genomic_DNA"/>
</dbReference>
<accession>A0A2M8BY37</accession>
<dbReference type="AlphaFoldDB" id="A0A2M8BY37"/>
<comment type="caution">
    <text evidence="1">The sequence shown here is derived from an EMBL/GenBank/DDBJ whole genome shotgun (WGS) entry which is preliminary data.</text>
</comment>
<evidence type="ECO:0000313" key="1">
    <source>
        <dbReference type="EMBL" id="PJB48768.1"/>
    </source>
</evidence>
<proteinExistence type="predicted"/>
<gene>
    <name evidence="1" type="ORF">CO104_00620</name>
</gene>
<organism evidence="1 2">
    <name type="scientific">Candidatus Collierbacteria bacterium CG_4_9_14_3_um_filter_43_16</name>
    <dbReference type="NCBI Taxonomy" id="1974532"/>
    <lineage>
        <taxon>Bacteria</taxon>
        <taxon>Candidatus Collieribacteriota</taxon>
    </lineage>
</organism>
<name>A0A2M8BY37_9BACT</name>
<dbReference type="Proteomes" id="UP000231196">
    <property type="component" value="Unassembled WGS sequence"/>
</dbReference>
<reference evidence="2" key="1">
    <citation type="submission" date="2017-09" db="EMBL/GenBank/DDBJ databases">
        <title>Depth-based differentiation of microbial function through sediment-hosted aquifers and enrichment of novel symbionts in the deep terrestrial subsurface.</title>
        <authorList>
            <person name="Probst A.J."/>
            <person name="Ladd B."/>
            <person name="Jarett J.K."/>
            <person name="Geller-Mcgrath D.E."/>
            <person name="Sieber C.M.K."/>
            <person name="Emerson J.B."/>
            <person name="Anantharaman K."/>
            <person name="Thomas B.C."/>
            <person name="Malmstrom R."/>
            <person name="Stieglmeier M."/>
            <person name="Klingl A."/>
            <person name="Woyke T."/>
            <person name="Ryan C.M."/>
            <person name="Banfield J.F."/>
        </authorList>
    </citation>
    <scope>NUCLEOTIDE SEQUENCE [LARGE SCALE GENOMIC DNA]</scope>
</reference>
<protein>
    <submittedName>
        <fullName evidence="1">Uncharacterized protein</fullName>
    </submittedName>
</protein>
<sequence>MRYSQKEAGMLKKARDFMKMLKAWGCDTVLDVMPSHISYTRDEVLAIIVLAHYYCQPDTTVMAIIRVFMATFPSAVRRDLVLNGQDDEVVASWLSLRTMLYINENVQSENDLEGVISYLLKECIQTSQ</sequence>
<evidence type="ECO:0000313" key="2">
    <source>
        <dbReference type="Proteomes" id="UP000231196"/>
    </source>
</evidence>